<protein>
    <recommendedName>
        <fullName evidence="4">Zinc transporter ZTP29</fullName>
    </recommendedName>
</protein>
<feature type="transmembrane region" description="Helical" evidence="1">
    <location>
        <begin position="84"/>
        <end position="104"/>
    </location>
</feature>
<feature type="transmembrane region" description="Helical" evidence="1">
    <location>
        <begin position="6"/>
        <end position="28"/>
    </location>
</feature>
<dbReference type="AlphaFoldDB" id="A0A453SAG4"/>
<feature type="transmembrane region" description="Helical" evidence="1">
    <location>
        <begin position="181"/>
        <end position="203"/>
    </location>
</feature>
<dbReference type="PANTHER" id="PTHR11040">
    <property type="entry name" value="ZINC/IRON TRANSPORTER"/>
    <property type="match status" value="1"/>
</dbReference>
<keyword evidence="1" id="KW-0812">Transmembrane</keyword>
<keyword evidence="3" id="KW-1185">Reference proteome</keyword>
<keyword evidence="1" id="KW-0472">Membrane</keyword>
<reference evidence="2" key="5">
    <citation type="journal article" date="2021" name="G3 (Bethesda)">
        <title>Aegilops tauschii genome assembly Aet v5.0 features greater sequence contiguity and improved annotation.</title>
        <authorList>
            <person name="Wang L."/>
            <person name="Zhu T."/>
            <person name="Rodriguez J.C."/>
            <person name="Deal K.R."/>
            <person name="Dubcovsky J."/>
            <person name="McGuire P.E."/>
            <person name="Lux T."/>
            <person name="Spannagl M."/>
            <person name="Mayer K.F.X."/>
            <person name="Baldrich P."/>
            <person name="Meyers B.C."/>
            <person name="Huo N."/>
            <person name="Gu Y.Q."/>
            <person name="Zhou H."/>
            <person name="Devos K.M."/>
            <person name="Bennetzen J.L."/>
            <person name="Unver T."/>
            <person name="Budak H."/>
            <person name="Gulick P.J."/>
            <person name="Galiba G."/>
            <person name="Kalapos B."/>
            <person name="Nelson D.R."/>
            <person name="Li P."/>
            <person name="You F.M."/>
            <person name="Luo M.C."/>
            <person name="Dvorak J."/>
        </authorList>
    </citation>
    <scope>NUCLEOTIDE SEQUENCE [LARGE SCALE GENOMIC DNA]</scope>
    <source>
        <strain evidence="2">cv. AL8/78</strain>
    </source>
</reference>
<accession>A0A453SAG4</accession>
<feature type="transmembrane region" description="Helical" evidence="1">
    <location>
        <begin position="40"/>
        <end position="64"/>
    </location>
</feature>
<reference evidence="2" key="4">
    <citation type="submission" date="2019-03" db="UniProtKB">
        <authorList>
            <consortium name="EnsemblPlants"/>
        </authorList>
    </citation>
    <scope>IDENTIFICATION</scope>
</reference>
<proteinExistence type="predicted"/>
<name>A0A453SAG4_AEGTS</name>
<reference evidence="3" key="2">
    <citation type="journal article" date="2017" name="Nat. Plants">
        <title>The Aegilops tauschii genome reveals multiple impacts of transposons.</title>
        <authorList>
            <person name="Zhao G."/>
            <person name="Zou C."/>
            <person name="Li K."/>
            <person name="Wang K."/>
            <person name="Li T."/>
            <person name="Gao L."/>
            <person name="Zhang X."/>
            <person name="Wang H."/>
            <person name="Yang Z."/>
            <person name="Liu X."/>
            <person name="Jiang W."/>
            <person name="Mao L."/>
            <person name="Kong X."/>
            <person name="Jiao Y."/>
            <person name="Jia J."/>
        </authorList>
    </citation>
    <scope>NUCLEOTIDE SEQUENCE [LARGE SCALE GENOMIC DNA]</scope>
    <source>
        <strain evidence="3">cv. AL8/78</strain>
    </source>
</reference>
<evidence type="ECO:0000313" key="3">
    <source>
        <dbReference type="Proteomes" id="UP000015105"/>
    </source>
</evidence>
<dbReference type="PANTHER" id="PTHR11040:SF154">
    <property type="entry name" value="OS08G0100200 PROTEIN"/>
    <property type="match status" value="1"/>
</dbReference>
<dbReference type="Proteomes" id="UP000015105">
    <property type="component" value="Chromosome 7D"/>
</dbReference>
<dbReference type="EnsemblPlants" id="AET7Gv20865100.23">
    <property type="protein sequence ID" value="AET7Gv20865100.23"/>
    <property type="gene ID" value="AET7Gv20865100"/>
</dbReference>
<evidence type="ECO:0000313" key="2">
    <source>
        <dbReference type="EnsemblPlants" id="AET7Gv20865100.23"/>
    </source>
</evidence>
<dbReference type="Gramene" id="AET7Gv20865100.23">
    <property type="protein sequence ID" value="AET7Gv20865100.23"/>
    <property type="gene ID" value="AET7Gv20865100"/>
</dbReference>
<dbReference type="GO" id="GO:0005385">
    <property type="term" value="F:zinc ion transmembrane transporter activity"/>
    <property type="evidence" value="ECO:0007669"/>
    <property type="project" value="TreeGrafter"/>
</dbReference>
<reference evidence="3" key="1">
    <citation type="journal article" date="2014" name="Science">
        <title>Ancient hybridizations among the ancestral genomes of bread wheat.</title>
        <authorList>
            <consortium name="International Wheat Genome Sequencing Consortium,"/>
            <person name="Marcussen T."/>
            <person name="Sandve S.R."/>
            <person name="Heier L."/>
            <person name="Spannagl M."/>
            <person name="Pfeifer M."/>
            <person name="Jakobsen K.S."/>
            <person name="Wulff B.B."/>
            <person name="Steuernagel B."/>
            <person name="Mayer K.F."/>
            <person name="Olsen O.A."/>
        </authorList>
    </citation>
    <scope>NUCLEOTIDE SEQUENCE [LARGE SCALE GENOMIC DNA]</scope>
    <source>
        <strain evidence="3">cv. AL8/78</strain>
    </source>
</reference>
<sequence length="204" mass="21829">MDPKVAVALTLSLVGGLSTSLGALLAILNHAPNNRTLGILQGFATGLMLSMSFFDLAYDAVNAIGFLKGNLWVSVLSKMFCKAFVPFLTFFILALQFFAGALLFSAIADIFPEPECSPPDENDKETVNSTARKELMMRHRRRVIFSVIVTAVVAGVSLQNFPVGTAAFLGTAKGFRVGLNLVIAIALHYIPEGIAVALPAYFAT</sequence>
<dbReference type="GO" id="GO:0016020">
    <property type="term" value="C:membrane"/>
    <property type="evidence" value="ECO:0007669"/>
    <property type="project" value="TreeGrafter"/>
</dbReference>
<keyword evidence="1" id="KW-1133">Transmembrane helix</keyword>
<organism evidence="2 3">
    <name type="scientific">Aegilops tauschii subsp. strangulata</name>
    <name type="common">Goatgrass</name>
    <dbReference type="NCBI Taxonomy" id="200361"/>
    <lineage>
        <taxon>Eukaryota</taxon>
        <taxon>Viridiplantae</taxon>
        <taxon>Streptophyta</taxon>
        <taxon>Embryophyta</taxon>
        <taxon>Tracheophyta</taxon>
        <taxon>Spermatophyta</taxon>
        <taxon>Magnoliopsida</taxon>
        <taxon>Liliopsida</taxon>
        <taxon>Poales</taxon>
        <taxon>Poaceae</taxon>
        <taxon>BOP clade</taxon>
        <taxon>Pooideae</taxon>
        <taxon>Triticodae</taxon>
        <taxon>Triticeae</taxon>
        <taxon>Triticinae</taxon>
        <taxon>Aegilops</taxon>
    </lineage>
</organism>
<evidence type="ECO:0000256" key="1">
    <source>
        <dbReference type="SAM" id="Phobius"/>
    </source>
</evidence>
<evidence type="ECO:0008006" key="4">
    <source>
        <dbReference type="Google" id="ProtNLM"/>
    </source>
</evidence>
<feature type="transmembrane region" description="Helical" evidence="1">
    <location>
        <begin position="143"/>
        <end position="161"/>
    </location>
</feature>
<reference evidence="2" key="3">
    <citation type="journal article" date="2017" name="Nature">
        <title>Genome sequence of the progenitor of the wheat D genome Aegilops tauschii.</title>
        <authorList>
            <person name="Luo M.C."/>
            <person name="Gu Y.Q."/>
            <person name="Puiu D."/>
            <person name="Wang H."/>
            <person name="Twardziok S.O."/>
            <person name="Deal K.R."/>
            <person name="Huo N."/>
            <person name="Zhu T."/>
            <person name="Wang L."/>
            <person name="Wang Y."/>
            <person name="McGuire P.E."/>
            <person name="Liu S."/>
            <person name="Long H."/>
            <person name="Ramasamy R.K."/>
            <person name="Rodriguez J.C."/>
            <person name="Van S.L."/>
            <person name="Yuan L."/>
            <person name="Wang Z."/>
            <person name="Xia Z."/>
            <person name="Xiao L."/>
            <person name="Anderson O.D."/>
            <person name="Ouyang S."/>
            <person name="Liang Y."/>
            <person name="Zimin A.V."/>
            <person name="Pertea G."/>
            <person name="Qi P."/>
            <person name="Bennetzen J.L."/>
            <person name="Dai X."/>
            <person name="Dawson M.W."/>
            <person name="Muller H.G."/>
            <person name="Kugler K."/>
            <person name="Rivarola-Duarte L."/>
            <person name="Spannagl M."/>
            <person name="Mayer K.F.X."/>
            <person name="Lu F.H."/>
            <person name="Bevan M.W."/>
            <person name="Leroy P."/>
            <person name="Li P."/>
            <person name="You F.M."/>
            <person name="Sun Q."/>
            <person name="Liu Z."/>
            <person name="Lyons E."/>
            <person name="Wicker T."/>
            <person name="Salzberg S.L."/>
            <person name="Devos K.M."/>
            <person name="Dvorak J."/>
        </authorList>
    </citation>
    <scope>NUCLEOTIDE SEQUENCE [LARGE SCALE GENOMIC DNA]</scope>
    <source>
        <strain evidence="2">cv. AL8/78</strain>
    </source>
</reference>